<gene>
    <name evidence="14" type="primary">iscS_3</name>
    <name evidence="11" type="synonym">iscS</name>
    <name evidence="14" type="ORF">OXPF_14380</name>
</gene>
<dbReference type="FunFam" id="3.40.640.10:FF:000003">
    <property type="entry name" value="Cysteine desulfurase IscS"/>
    <property type="match status" value="1"/>
</dbReference>
<keyword evidence="5 11" id="KW-0001">2Fe-2S</keyword>
<evidence type="ECO:0000256" key="7">
    <source>
        <dbReference type="ARBA" id="ARBA00022898"/>
    </source>
</evidence>
<dbReference type="PROSITE" id="PS00595">
    <property type="entry name" value="AA_TRANSFER_CLASS_5"/>
    <property type="match status" value="1"/>
</dbReference>
<dbReference type="GO" id="GO:0044571">
    <property type="term" value="P:[2Fe-2S] cluster assembly"/>
    <property type="evidence" value="ECO:0007669"/>
    <property type="project" value="UniProtKB-UniRule"/>
</dbReference>
<dbReference type="GO" id="GO:0006520">
    <property type="term" value="P:amino acid metabolic process"/>
    <property type="evidence" value="ECO:0007669"/>
    <property type="project" value="InterPro"/>
</dbReference>
<dbReference type="PANTHER" id="PTHR11601">
    <property type="entry name" value="CYSTEINE DESULFURYLASE FAMILY MEMBER"/>
    <property type="match status" value="1"/>
</dbReference>
<dbReference type="InterPro" id="IPR020578">
    <property type="entry name" value="Aminotrans_V_PyrdxlP_BS"/>
</dbReference>
<dbReference type="InterPro" id="IPR017772">
    <property type="entry name" value="Cys_deSase_NifS_bac/arc"/>
</dbReference>
<dbReference type="InterPro" id="IPR015421">
    <property type="entry name" value="PyrdxlP-dep_Trfase_major"/>
</dbReference>
<keyword evidence="3 11" id="KW-0963">Cytoplasm</keyword>
<feature type="binding site" evidence="11">
    <location>
        <position position="180"/>
    </location>
    <ligand>
        <name>pyridoxal 5'-phosphate</name>
        <dbReference type="ChEBI" id="CHEBI:597326"/>
    </ligand>
</feature>
<evidence type="ECO:0000256" key="4">
    <source>
        <dbReference type="ARBA" id="ARBA00022679"/>
    </source>
</evidence>
<dbReference type="InterPro" id="IPR015424">
    <property type="entry name" value="PyrdxlP-dep_Trfase"/>
</dbReference>
<dbReference type="HAMAP" id="MF_00331">
    <property type="entry name" value="Cys_desulf_IscS"/>
    <property type="match status" value="1"/>
</dbReference>
<dbReference type="InterPro" id="IPR016454">
    <property type="entry name" value="Cysteine_dSase"/>
</dbReference>
<evidence type="ECO:0000256" key="12">
    <source>
        <dbReference type="RuleBase" id="RU004504"/>
    </source>
</evidence>
<evidence type="ECO:0000256" key="11">
    <source>
        <dbReference type="HAMAP-Rule" id="MF_00331"/>
    </source>
</evidence>
<keyword evidence="8 11" id="KW-0408">Iron</keyword>
<evidence type="ECO:0000256" key="5">
    <source>
        <dbReference type="ARBA" id="ARBA00022714"/>
    </source>
</evidence>
<keyword evidence="6 11" id="KW-0479">Metal-binding</keyword>
<comment type="subunit">
    <text evidence="11">Homodimer. Forms a heterotetramer with IscU, interacts with other sulfur acceptors.</text>
</comment>
<dbReference type="EMBL" id="LKET01000028">
    <property type="protein sequence ID" value="KPU44960.1"/>
    <property type="molecule type" value="Genomic_DNA"/>
</dbReference>
<dbReference type="InterPro" id="IPR010240">
    <property type="entry name" value="Cys_deSase_IscS"/>
</dbReference>
<comment type="catalytic activity">
    <reaction evidence="10 11">
        <text>(sulfur carrier)-H + L-cysteine = (sulfur carrier)-SH + L-alanine</text>
        <dbReference type="Rhea" id="RHEA:43892"/>
        <dbReference type="Rhea" id="RHEA-COMP:14737"/>
        <dbReference type="Rhea" id="RHEA-COMP:14739"/>
        <dbReference type="ChEBI" id="CHEBI:29917"/>
        <dbReference type="ChEBI" id="CHEBI:35235"/>
        <dbReference type="ChEBI" id="CHEBI:57972"/>
        <dbReference type="ChEBI" id="CHEBI:64428"/>
        <dbReference type="EC" id="2.8.1.7"/>
    </reaction>
</comment>
<name>A0A0N8NTI9_9CLOT</name>
<dbReference type="PANTHER" id="PTHR11601:SF34">
    <property type="entry name" value="CYSTEINE DESULFURASE"/>
    <property type="match status" value="1"/>
</dbReference>
<keyword evidence="15" id="KW-1185">Reference proteome</keyword>
<proteinExistence type="inferred from homology"/>
<dbReference type="Pfam" id="PF00266">
    <property type="entry name" value="Aminotran_5"/>
    <property type="match status" value="1"/>
</dbReference>
<comment type="pathway">
    <text evidence="11">Cofactor biosynthesis; iron-sulfur cluster biosynthesis.</text>
</comment>
<evidence type="ECO:0000313" key="15">
    <source>
        <dbReference type="Proteomes" id="UP000050326"/>
    </source>
</evidence>
<comment type="function">
    <text evidence="11">Master enzyme that delivers sulfur to a number of partners involved in Fe-S cluster assembly, tRNA modification or cofactor biosynthesis. Catalyzes the removal of elemental sulfur atoms from cysteine to produce alanine. Functions as a sulfur delivery protein for Fe-S cluster synthesis onto IscU, an Fe-S scaffold assembly protein, as well as other S acceptor proteins.</text>
</comment>
<dbReference type="EC" id="2.8.1.7" evidence="11"/>
<evidence type="ECO:0000259" key="13">
    <source>
        <dbReference type="Pfam" id="PF00266"/>
    </source>
</evidence>
<keyword evidence="7 11" id="KW-0663">Pyridoxal phosphate</keyword>
<dbReference type="SUPFAM" id="SSF53383">
    <property type="entry name" value="PLP-dependent transferases"/>
    <property type="match status" value="1"/>
</dbReference>
<evidence type="ECO:0000256" key="9">
    <source>
        <dbReference type="ARBA" id="ARBA00023014"/>
    </source>
</evidence>
<evidence type="ECO:0000256" key="6">
    <source>
        <dbReference type="ARBA" id="ARBA00022723"/>
    </source>
</evidence>
<dbReference type="Gene3D" id="3.90.1150.10">
    <property type="entry name" value="Aspartate Aminotransferase, domain 1"/>
    <property type="match status" value="1"/>
</dbReference>
<comment type="similarity">
    <text evidence="2 11">Belongs to the class-V pyridoxal-phosphate-dependent aminotransferase family. NifS/IscS subfamily.</text>
</comment>
<dbReference type="NCBIfam" id="TIGR03402">
    <property type="entry name" value="FeS_nifS"/>
    <property type="match status" value="1"/>
</dbReference>
<feature type="binding site" evidence="11">
    <location>
        <begin position="200"/>
        <end position="202"/>
    </location>
    <ligand>
        <name>pyridoxal 5'-phosphate</name>
        <dbReference type="ChEBI" id="CHEBI:597326"/>
    </ligand>
</feature>
<evidence type="ECO:0000256" key="8">
    <source>
        <dbReference type="ARBA" id="ARBA00023004"/>
    </source>
</evidence>
<comment type="caution">
    <text evidence="14">The sequence shown here is derived from an EMBL/GenBank/DDBJ whole genome shotgun (WGS) entry which is preliminary data.</text>
</comment>
<dbReference type="Gene3D" id="3.40.640.10">
    <property type="entry name" value="Type I PLP-dependent aspartate aminotransferase-like (Major domain)"/>
    <property type="match status" value="1"/>
</dbReference>
<dbReference type="Proteomes" id="UP000050326">
    <property type="component" value="Unassembled WGS sequence"/>
</dbReference>
<reference evidence="14 15" key="1">
    <citation type="submission" date="2015-09" db="EMBL/GenBank/DDBJ databases">
        <title>Genome sequence of Oxobacter pfennigii DSM 3222.</title>
        <authorList>
            <person name="Poehlein A."/>
            <person name="Bengelsdorf F.R."/>
            <person name="Schiel-Bengelsdorf B."/>
            <person name="Duerre P."/>
            <person name="Daniel R."/>
        </authorList>
    </citation>
    <scope>NUCLEOTIDE SEQUENCE [LARGE SCALE GENOMIC DNA]</scope>
    <source>
        <strain evidence="14 15">DSM 3222</strain>
    </source>
</reference>
<organism evidence="14 15">
    <name type="scientific">Oxobacter pfennigii</name>
    <dbReference type="NCBI Taxonomy" id="36849"/>
    <lineage>
        <taxon>Bacteria</taxon>
        <taxon>Bacillati</taxon>
        <taxon>Bacillota</taxon>
        <taxon>Clostridia</taxon>
        <taxon>Eubacteriales</taxon>
        <taxon>Clostridiaceae</taxon>
        <taxon>Oxobacter</taxon>
    </lineage>
</organism>
<dbReference type="AlphaFoldDB" id="A0A0N8NTI9"/>
<comment type="subcellular location">
    <subcellularLocation>
        <location evidence="11">Cytoplasm</location>
    </subcellularLocation>
</comment>
<feature type="binding site" evidence="11">
    <location>
        <position position="152"/>
    </location>
    <ligand>
        <name>pyridoxal 5'-phosphate</name>
        <dbReference type="ChEBI" id="CHEBI:597326"/>
    </ligand>
</feature>
<dbReference type="PATRIC" id="fig|36849.3.peg.1525"/>
<dbReference type="GO" id="GO:0030170">
    <property type="term" value="F:pyridoxal phosphate binding"/>
    <property type="evidence" value="ECO:0007669"/>
    <property type="project" value="UniProtKB-UniRule"/>
</dbReference>
<dbReference type="GO" id="GO:0051537">
    <property type="term" value="F:2 iron, 2 sulfur cluster binding"/>
    <property type="evidence" value="ECO:0007669"/>
    <property type="project" value="UniProtKB-UniRule"/>
</dbReference>
<dbReference type="PIRSF" id="PIRSF005572">
    <property type="entry name" value="NifS"/>
    <property type="match status" value="1"/>
</dbReference>
<evidence type="ECO:0000256" key="3">
    <source>
        <dbReference type="ARBA" id="ARBA00022490"/>
    </source>
</evidence>
<feature type="binding site" evidence="11">
    <location>
        <position position="238"/>
    </location>
    <ligand>
        <name>pyridoxal 5'-phosphate</name>
        <dbReference type="ChEBI" id="CHEBI:597326"/>
    </ligand>
</feature>
<dbReference type="RefSeq" id="WP_054874509.1">
    <property type="nucleotide sequence ID" value="NZ_LKET01000028.1"/>
</dbReference>
<feature type="binding site" evidence="11">
    <location>
        <begin position="72"/>
        <end position="73"/>
    </location>
    <ligand>
        <name>pyridoxal 5'-phosphate</name>
        <dbReference type="ChEBI" id="CHEBI:597326"/>
    </ligand>
</feature>
<feature type="binding site" description="via persulfide group" evidence="11">
    <location>
        <position position="326"/>
    </location>
    <ligand>
        <name>[2Fe-2S] cluster</name>
        <dbReference type="ChEBI" id="CHEBI:190135"/>
        <note>ligand shared with IscU</note>
    </ligand>
</feature>
<dbReference type="InterPro" id="IPR015422">
    <property type="entry name" value="PyrdxlP-dep_Trfase_small"/>
</dbReference>
<dbReference type="GO" id="GO:0046872">
    <property type="term" value="F:metal ion binding"/>
    <property type="evidence" value="ECO:0007669"/>
    <property type="project" value="UniProtKB-KW"/>
</dbReference>
<evidence type="ECO:0000256" key="10">
    <source>
        <dbReference type="ARBA" id="ARBA00050776"/>
    </source>
</evidence>
<keyword evidence="9 11" id="KW-0411">Iron-sulfur</keyword>
<feature type="domain" description="Aminotransferase class V" evidence="13">
    <location>
        <begin position="5"/>
        <end position="366"/>
    </location>
</feature>
<feature type="active site" description="Cysteine persulfide intermediate" evidence="11">
    <location>
        <position position="326"/>
    </location>
</feature>
<dbReference type="NCBIfam" id="NF002806">
    <property type="entry name" value="PRK02948.1"/>
    <property type="match status" value="1"/>
</dbReference>
<sequence length="397" mass="43390">MKRLVYMDHAATTPTSTEVLNEMLPYFTEKFGNPSSVYSIGRETKSAIEKAREQVAKVLNADTNEIFFTGGGSEADNWALKGVAMANAGKGKHIITTSIEHHAILHVCEYLEKNGYKVTYLPVDKDGLISIDELKNAVTDETILVSVMFANNEIGTIQNIAEIGKLCREKKVYFHTDAVQAVGNVPIDVKEMNIDLLSLSAHKFYGPKGVGALYIRKGVKIQQLIHGGGQEKSRRAGTENVPGIIGLGKAIEIACLDIQGHAERLIKLRNKLIEGLIEKIPHTRLNGHFEKRLPGNVNVCFEFIEGESLLLLLDEMGICASSGSACSSGSLDPSHVLLAIGLSHEIAHGSLRLSLGEATTDEDIDYILDVLPKIVERLRNMSPLYEEYLKKGGAVNV</sequence>
<dbReference type="GO" id="GO:1990221">
    <property type="term" value="C:L-cysteine desulfurase complex"/>
    <property type="evidence" value="ECO:0007669"/>
    <property type="project" value="UniProtKB-ARBA"/>
</dbReference>
<evidence type="ECO:0000313" key="14">
    <source>
        <dbReference type="EMBL" id="KPU44960.1"/>
    </source>
</evidence>
<keyword evidence="4 11" id="KW-0808">Transferase</keyword>
<dbReference type="STRING" id="36849.OXPF_14380"/>
<comment type="cofactor">
    <cofactor evidence="1 11 12">
        <name>pyridoxal 5'-phosphate</name>
        <dbReference type="ChEBI" id="CHEBI:597326"/>
    </cofactor>
</comment>
<dbReference type="InterPro" id="IPR000192">
    <property type="entry name" value="Aminotrans_V_dom"/>
</dbReference>
<dbReference type="GO" id="GO:0031071">
    <property type="term" value="F:cysteine desulfurase activity"/>
    <property type="evidence" value="ECO:0007669"/>
    <property type="project" value="UniProtKB-UniRule"/>
</dbReference>
<feature type="modified residue" description="N6-(pyridoxal phosphate)lysine" evidence="11">
    <location>
        <position position="203"/>
    </location>
</feature>
<evidence type="ECO:0000256" key="1">
    <source>
        <dbReference type="ARBA" id="ARBA00001933"/>
    </source>
</evidence>
<dbReference type="UniPathway" id="UPA00266"/>
<accession>A0A0N8NTI9</accession>
<evidence type="ECO:0000256" key="2">
    <source>
        <dbReference type="ARBA" id="ARBA00006490"/>
    </source>
</evidence>
<dbReference type="OrthoDB" id="9808002at2"/>
<protein>
    <recommendedName>
        <fullName evidence="11">Cysteine desulfurase IscS</fullName>
        <ecNumber evidence="11">2.8.1.7</ecNumber>
    </recommendedName>
</protein>